<dbReference type="PRINTS" id="PR00705">
    <property type="entry name" value="PAPAIN"/>
</dbReference>
<dbReference type="CDD" id="cd02620">
    <property type="entry name" value="Peptidase_C1A_CathepsinB"/>
    <property type="match status" value="1"/>
</dbReference>
<dbReference type="InterPro" id="IPR025660">
    <property type="entry name" value="Pept_his_AS"/>
</dbReference>
<dbReference type="PANTHER" id="PTHR12411">
    <property type="entry name" value="CYSTEINE PROTEASE FAMILY C1-RELATED"/>
    <property type="match status" value="1"/>
</dbReference>
<dbReference type="SMART" id="SM00645">
    <property type="entry name" value="Pept_C1"/>
    <property type="match status" value="1"/>
</dbReference>
<dbReference type="InterPro" id="IPR000668">
    <property type="entry name" value="Peptidase_C1A_C"/>
</dbReference>
<dbReference type="InterPro" id="IPR025661">
    <property type="entry name" value="Pept_asp_AS"/>
</dbReference>
<gene>
    <name evidence="12" type="ORF">JZ751_002640</name>
</gene>
<dbReference type="InterPro" id="IPR013128">
    <property type="entry name" value="Peptidase_C1A"/>
</dbReference>
<dbReference type="Pfam" id="PF08127">
    <property type="entry name" value="Propeptide_C1"/>
    <property type="match status" value="1"/>
</dbReference>
<evidence type="ECO:0000259" key="11">
    <source>
        <dbReference type="SMART" id="SM00645"/>
    </source>
</evidence>
<evidence type="ECO:0000313" key="12">
    <source>
        <dbReference type="EMBL" id="KAG9336293.1"/>
    </source>
</evidence>
<dbReference type="PROSITE" id="PS00640">
    <property type="entry name" value="THIOL_PROTEASE_ASN"/>
    <property type="match status" value="1"/>
</dbReference>
<dbReference type="FunFam" id="3.90.70.10:FF:000031">
    <property type="entry name" value="Cathepsin B"/>
    <property type="match status" value="1"/>
</dbReference>
<dbReference type="PROSITE" id="PS00139">
    <property type="entry name" value="THIOL_PROTEASE_CYS"/>
    <property type="match status" value="1"/>
</dbReference>
<evidence type="ECO:0000256" key="6">
    <source>
        <dbReference type="ARBA" id="ARBA00022729"/>
    </source>
</evidence>
<evidence type="ECO:0000313" key="13">
    <source>
        <dbReference type="Proteomes" id="UP000824540"/>
    </source>
</evidence>
<name>A0A8T2N7J2_9TELE</name>
<keyword evidence="6" id="KW-0732">Signal</keyword>
<keyword evidence="13" id="KW-1185">Reference proteome</keyword>
<dbReference type="Proteomes" id="UP000824540">
    <property type="component" value="Unassembled WGS sequence"/>
</dbReference>
<evidence type="ECO:0000256" key="9">
    <source>
        <dbReference type="ARBA" id="ARBA00023145"/>
    </source>
</evidence>
<dbReference type="EC" id="3.4.22.1" evidence="3"/>
<dbReference type="Pfam" id="PF00112">
    <property type="entry name" value="Peptidase_C1"/>
    <property type="match status" value="1"/>
</dbReference>
<dbReference type="GO" id="GO:0006508">
    <property type="term" value="P:proteolysis"/>
    <property type="evidence" value="ECO:0007669"/>
    <property type="project" value="UniProtKB-KW"/>
</dbReference>
<evidence type="ECO:0000256" key="4">
    <source>
        <dbReference type="ARBA" id="ARBA00015559"/>
    </source>
</evidence>
<evidence type="ECO:0000256" key="7">
    <source>
        <dbReference type="ARBA" id="ARBA00022801"/>
    </source>
</evidence>
<dbReference type="GO" id="GO:0004197">
    <property type="term" value="F:cysteine-type endopeptidase activity"/>
    <property type="evidence" value="ECO:0007669"/>
    <property type="project" value="UniProtKB-EC"/>
</dbReference>
<dbReference type="InterPro" id="IPR012599">
    <property type="entry name" value="Propeptide_C1A"/>
</dbReference>
<accession>A0A8T2N7J2</accession>
<keyword evidence="10" id="KW-1015">Disulfide bond</keyword>
<keyword evidence="8" id="KW-0788">Thiol protease</keyword>
<dbReference type="PROSITE" id="PS00639">
    <property type="entry name" value="THIOL_PROTEASE_HIS"/>
    <property type="match status" value="1"/>
</dbReference>
<evidence type="ECO:0000256" key="3">
    <source>
        <dbReference type="ARBA" id="ARBA00012537"/>
    </source>
</evidence>
<comment type="similarity">
    <text evidence="2">Belongs to the peptidase C1 family.</text>
</comment>
<evidence type="ECO:0000256" key="2">
    <source>
        <dbReference type="ARBA" id="ARBA00008455"/>
    </source>
</evidence>
<dbReference type="OrthoDB" id="640249at2759"/>
<evidence type="ECO:0000256" key="10">
    <source>
        <dbReference type="ARBA" id="ARBA00023157"/>
    </source>
</evidence>
<dbReference type="InterPro" id="IPR038765">
    <property type="entry name" value="Papain-like_cys_pep_sf"/>
</dbReference>
<feature type="domain" description="Peptidase C1A papain C-terminal" evidence="11">
    <location>
        <begin position="40"/>
        <end position="276"/>
    </location>
</feature>
<evidence type="ECO:0000256" key="8">
    <source>
        <dbReference type="ARBA" id="ARBA00022807"/>
    </source>
</evidence>
<dbReference type="SUPFAM" id="SSF54001">
    <property type="entry name" value="Cysteine proteinases"/>
    <property type="match status" value="1"/>
</dbReference>
<comment type="catalytic activity">
    <reaction evidence="1">
        <text>Hydrolysis of proteins with broad specificity for peptide bonds. Preferentially cleaves -Arg-Arg-|-Xaa bonds in small molecule substrates (thus differing from cathepsin L). In addition to being an endopeptidase, shows peptidyl-dipeptidase activity, liberating C-terminal dipeptides.</text>
        <dbReference type="EC" id="3.4.22.1"/>
    </reaction>
</comment>
<proteinExistence type="inferred from homology"/>
<dbReference type="AlphaFoldDB" id="A0A8T2N7J2"/>
<dbReference type="EMBL" id="JAFBMS010000102">
    <property type="protein sequence ID" value="KAG9336293.1"/>
    <property type="molecule type" value="Genomic_DNA"/>
</dbReference>
<organism evidence="12 13">
    <name type="scientific">Albula glossodonta</name>
    <name type="common">roundjaw bonefish</name>
    <dbReference type="NCBI Taxonomy" id="121402"/>
    <lineage>
        <taxon>Eukaryota</taxon>
        <taxon>Metazoa</taxon>
        <taxon>Chordata</taxon>
        <taxon>Craniata</taxon>
        <taxon>Vertebrata</taxon>
        <taxon>Euteleostomi</taxon>
        <taxon>Actinopterygii</taxon>
        <taxon>Neopterygii</taxon>
        <taxon>Teleostei</taxon>
        <taxon>Albuliformes</taxon>
        <taxon>Albulidae</taxon>
        <taxon>Albula</taxon>
    </lineage>
</organism>
<protein>
    <recommendedName>
        <fullName evidence="4">Cathepsin B</fullName>
        <ecNumber evidence="3">3.4.22.1</ecNumber>
    </recommendedName>
</protein>
<evidence type="ECO:0000256" key="5">
    <source>
        <dbReference type="ARBA" id="ARBA00022670"/>
    </source>
</evidence>
<sequence length="279" mass="30849">MKAGHNFHNVDYSYVKRLCGTLMNGPKLPVMVQYADDVQVPENFDSREQWPNCPTLQEIRDQGSCGSCWAFGAAEAISDRLCIHSNAKVSVEISSEDLLTCCFSCGMGSCNWRKRVVKVGFAIGCRPYTIPPCEHHVNGTRPSCKGEEGDTPKCLTQCESGYSPSYAQDKHYGTGAYHVPANEQQIMSEIYKNGPVEGAFFVYEDFLMYKTGVYQHVSGAQVGGHAIKILGWGTENGTPYWLAANSWNTDWGDNGFFKILRGQNHCGIESMIVAGIPKM</sequence>
<comment type="caution">
    <text evidence="12">The sequence shown here is derived from an EMBL/GenBank/DDBJ whole genome shotgun (WGS) entry which is preliminary data.</text>
</comment>
<keyword evidence="9" id="KW-0865">Zymogen</keyword>
<reference evidence="12" key="1">
    <citation type="thesis" date="2021" institute="BYU ScholarsArchive" country="Provo, UT, USA">
        <title>Applications of and Algorithms for Genome Assembly and Genomic Analyses with an Emphasis on Marine Teleosts.</title>
        <authorList>
            <person name="Pickett B.D."/>
        </authorList>
    </citation>
    <scope>NUCLEOTIDE SEQUENCE</scope>
    <source>
        <strain evidence="12">HI-2016</strain>
    </source>
</reference>
<keyword evidence="7" id="KW-0378">Hydrolase</keyword>
<dbReference type="Gene3D" id="3.90.70.10">
    <property type="entry name" value="Cysteine proteinases"/>
    <property type="match status" value="1"/>
</dbReference>
<keyword evidence="5" id="KW-0645">Protease</keyword>
<dbReference type="InterPro" id="IPR000169">
    <property type="entry name" value="Pept_cys_AS"/>
</dbReference>
<evidence type="ECO:0000256" key="1">
    <source>
        <dbReference type="ARBA" id="ARBA00001754"/>
    </source>
</evidence>